<dbReference type="Gene3D" id="3.40.50.300">
    <property type="entry name" value="P-loop containing nucleotide triphosphate hydrolases"/>
    <property type="match status" value="2"/>
</dbReference>
<feature type="domain" description="ABC transporter" evidence="5">
    <location>
        <begin position="317"/>
        <end position="535"/>
    </location>
</feature>
<dbReference type="InterPro" id="IPR003593">
    <property type="entry name" value="AAA+_ATPase"/>
</dbReference>
<dbReference type="EMBL" id="DXHX01000090">
    <property type="protein sequence ID" value="HIV74629.1"/>
    <property type="molecule type" value="Genomic_DNA"/>
</dbReference>
<dbReference type="FunFam" id="3.40.50.300:FF:000011">
    <property type="entry name" value="Putative ABC transporter ATP-binding component"/>
    <property type="match status" value="1"/>
</dbReference>
<dbReference type="InterPro" id="IPR051309">
    <property type="entry name" value="ABCF_ATPase"/>
</dbReference>
<keyword evidence="4" id="KW-0175">Coiled coil</keyword>
<feature type="domain" description="ABC transporter" evidence="5">
    <location>
        <begin position="2"/>
        <end position="253"/>
    </location>
</feature>
<evidence type="ECO:0000256" key="2">
    <source>
        <dbReference type="ARBA" id="ARBA00022741"/>
    </source>
</evidence>
<evidence type="ECO:0000256" key="1">
    <source>
        <dbReference type="ARBA" id="ARBA00022737"/>
    </source>
</evidence>
<dbReference type="InterPro" id="IPR032781">
    <property type="entry name" value="ABC_tran_Xtn"/>
</dbReference>
<proteinExistence type="predicted"/>
<dbReference type="PROSITE" id="PS50893">
    <property type="entry name" value="ABC_TRANSPORTER_2"/>
    <property type="match status" value="2"/>
</dbReference>
<dbReference type="SUPFAM" id="SSF52540">
    <property type="entry name" value="P-loop containing nucleoside triphosphate hydrolases"/>
    <property type="match status" value="2"/>
</dbReference>
<organism evidence="6 7">
    <name type="scientific">Candidatus Pseudogracilibacillus intestinigallinarum</name>
    <dbReference type="NCBI Taxonomy" id="2838742"/>
    <lineage>
        <taxon>Bacteria</taxon>
        <taxon>Bacillati</taxon>
        <taxon>Bacillota</taxon>
        <taxon>Bacilli</taxon>
        <taxon>Bacillales</taxon>
        <taxon>Bacillaceae</taxon>
        <taxon>Pseudogracilibacillus</taxon>
    </lineage>
</organism>
<dbReference type="PANTHER" id="PTHR42855">
    <property type="entry name" value="ABC TRANSPORTER ATP-BINDING SUBUNIT"/>
    <property type="match status" value="1"/>
</dbReference>
<dbReference type="InterPro" id="IPR017871">
    <property type="entry name" value="ABC_transporter-like_CS"/>
</dbReference>
<dbReference type="GO" id="GO:0016887">
    <property type="term" value="F:ATP hydrolysis activity"/>
    <property type="evidence" value="ECO:0007669"/>
    <property type="project" value="InterPro"/>
</dbReference>
<dbReference type="Pfam" id="PF12848">
    <property type="entry name" value="ABC_tran_Xtn"/>
    <property type="match status" value="1"/>
</dbReference>
<evidence type="ECO:0000313" key="6">
    <source>
        <dbReference type="EMBL" id="HIV74629.1"/>
    </source>
</evidence>
<sequence length="626" mass="72490">MLRLENISKSHGEKILFSNLHTIIRENDRIGLIGPNGTGKSTLLKIIAGQETADDGELIHAKDFTVAYLPQEERMEEDKTVIDYIFQSEVPMMRLIRSYEQISLSLEQNPQDENIQQQLLRLQEQMDAENAWDAQTVVQTVLSKLGITFYNKNVQHLSGGQKKRVALAKALIEPADLLILDEPTNHLDNVTIQWLEQFLANYRGALLIVTHDRYFLNRVTNYIYELDHGQLYTYEGNYETFVEKKMIRQEEERIAEQKHKNRLRNEMEWLKRGARARSTKQRARIERIQQMQERTFHKGDEQIEIQVGASKLGSKVIELENVSKKINERTLWESFSFIVTPDSRIGIIGPNGAGKSTLLDVLAGRLKVDSGTVTIGETVKIGYYKQGEEELDPNMRIIEYIKEVAEVITTVDGVQITAEQMLERFLFSRYQQWGYIKSLSGGERRRLYLLKILMTEPNVLLLDEPTNDLDIQTLTILEEYIEQFPGVVMTVSHDRYFLDRIADMLLVVDGKGAIDIVYGNYTDYMEKTVEETRELKQQQKEQKEKAPTPKKKKLSYLEQKEWESIEDEIAALEAEAEAIEAAINEAGNDIEKVQQLYEAQQEKEQEMEEKMERWEELSLLVEALEE</sequence>
<keyword evidence="3 6" id="KW-0067">ATP-binding</keyword>
<dbReference type="PROSITE" id="PS00211">
    <property type="entry name" value="ABC_TRANSPORTER_1"/>
    <property type="match status" value="1"/>
</dbReference>
<dbReference type="FunFam" id="3.40.50.300:FF:000309">
    <property type="entry name" value="ABC transporter ATP-binding protein"/>
    <property type="match status" value="1"/>
</dbReference>
<dbReference type="InterPro" id="IPR037118">
    <property type="entry name" value="Val-tRNA_synth_C_sf"/>
</dbReference>
<dbReference type="AlphaFoldDB" id="A0A9D1PNI5"/>
<dbReference type="GO" id="GO:0005524">
    <property type="term" value="F:ATP binding"/>
    <property type="evidence" value="ECO:0007669"/>
    <property type="project" value="UniProtKB-KW"/>
</dbReference>
<dbReference type="GO" id="GO:0003677">
    <property type="term" value="F:DNA binding"/>
    <property type="evidence" value="ECO:0007669"/>
    <property type="project" value="InterPro"/>
</dbReference>
<dbReference type="InterPro" id="IPR032524">
    <property type="entry name" value="ABC_tran_C"/>
</dbReference>
<evidence type="ECO:0000259" key="5">
    <source>
        <dbReference type="PROSITE" id="PS50893"/>
    </source>
</evidence>
<evidence type="ECO:0000256" key="4">
    <source>
        <dbReference type="SAM" id="Coils"/>
    </source>
</evidence>
<reference evidence="6" key="2">
    <citation type="submission" date="2021-04" db="EMBL/GenBank/DDBJ databases">
        <authorList>
            <person name="Gilroy R."/>
        </authorList>
    </citation>
    <scope>NUCLEOTIDE SEQUENCE</scope>
    <source>
        <strain evidence="6">CHK169-2315</strain>
    </source>
</reference>
<comment type="caution">
    <text evidence="6">The sequence shown here is derived from an EMBL/GenBank/DDBJ whole genome shotgun (WGS) entry which is preliminary data.</text>
</comment>
<protein>
    <submittedName>
        <fullName evidence="6">ATP-binding cassette domain-containing protein</fullName>
    </submittedName>
</protein>
<dbReference type="Pfam" id="PF00005">
    <property type="entry name" value="ABC_tran"/>
    <property type="match status" value="2"/>
</dbReference>
<feature type="coiled-coil region" evidence="4">
    <location>
        <begin position="525"/>
        <end position="617"/>
    </location>
</feature>
<dbReference type="PANTHER" id="PTHR42855:SF1">
    <property type="entry name" value="ABC TRANSPORTER DOMAIN-CONTAINING PROTEIN"/>
    <property type="match status" value="1"/>
</dbReference>
<keyword evidence="2" id="KW-0547">Nucleotide-binding</keyword>
<evidence type="ECO:0000256" key="3">
    <source>
        <dbReference type="ARBA" id="ARBA00022840"/>
    </source>
</evidence>
<dbReference type="SMART" id="SM00382">
    <property type="entry name" value="AAA"/>
    <property type="match status" value="2"/>
</dbReference>
<dbReference type="Proteomes" id="UP000823937">
    <property type="component" value="Unassembled WGS sequence"/>
</dbReference>
<dbReference type="InterPro" id="IPR027417">
    <property type="entry name" value="P-loop_NTPase"/>
</dbReference>
<dbReference type="InterPro" id="IPR003439">
    <property type="entry name" value="ABC_transporter-like_ATP-bd"/>
</dbReference>
<evidence type="ECO:0000313" key="7">
    <source>
        <dbReference type="Proteomes" id="UP000823937"/>
    </source>
</evidence>
<dbReference type="Pfam" id="PF16326">
    <property type="entry name" value="ABC_tran_CTD"/>
    <property type="match status" value="1"/>
</dbReference>
<accession>A0A9D1PNI5</accession>
<keyword evidence="1" id="KW-0677">Repeat</keyword>
<dbReference type="CDD" id="cd03221">
    <property type="entry name" value="ABCF_EF-3"/>
    <property type="match status" value="2"/>
</dbReference>
<gene>
    <name evidence="6" type="ORF">H9895_06045</name>
</gene>
<dbReference type="Gene3D" id="1.10.287.380">
    <property type="entry name" value="Valyl-tRNA synthetase, C-terminal domain"/>
    <property type="match status" value="1"/>
</dbReference>
<name>A0A9D1PNI5_9BACI</name>
<reference evidence="6" key="1">
    <citation type="journal article" date="2021" name="PeerJ">
        <title>Extensive microbial diversity within the chicken gut microbiome revealed by metagenomics and culture.</title>
        <authorList>
            <person name="Gilroy R."/>
            <person name="Ravi A."/>
            <person name="Getino M."/>
            <person name="Pursley I."/>
            <person name="Horton D.L."/>
            <person name="Alikhan N.F."/>
            <person name="Baker D."/>
            <person name="Gharbi K."/>
            <person name="Hall N."/>
            <person name="Watson M."/>
            <person name="Adriaenssens E.M."/>
            <person name="Foster-Nyarko E."/>
            <person name="Jarju S."/>
            <person name="Secka A."/>
            <person name="Antonio M."/>
            <person name="Oren A."/>
            <person name="Chaudhuri R.R."/>
            <person name="La Ragione R."/>
            <person name="Hildebrand F."/>
            <person name="Pallen M.J."/>
        </authorList>
    </citation>
    <scope>NUCLEOTIDE SEQUENCE</scope>
    <source>
        <strain evidence="6">CHK169-2315</strain>
    </source>
</reference>